<sequence>MEKAIYESMNAAIKLLDKQAVIANNLANISTVGFKESFNFFIKDKNVRNLYKTYDQDVREYYNFYPGVLIHTQRKLDLVIKDNGWLAIKDINGQEAYTKNGHIQINQEGKLTVQNHEVIGNHGNIKIPNNVNLKISSNGIIKKINKTKDSIIESTIGSLKLVRLPNNNLIQKENGLFYLKKDNLNKYNNILHDSSVRIQTEMLEASNVNPTKNMIDMISNARQFEMNMKIISICDQNTEYANQLFNINN</sequence>
<evidence type="ECO:0000256" key="5">
    <source>
        <dbReference type="ARBA" id="ARBA00040228"/>
    </source>
</evidence>
<dbReference type="InterPro" id="IPR053967">
    <property type="entry name" value="LlgE_F_G-like_D1"/>
</dbReference>
<dbReference type="PROSITE" id="PS00588">
    <property type="entry name" value="FLAGELLA_BB_ROD"/>
    <property type="match status" value="1"/>
</dbReference>
<dbReference type="SUPFAM" id="SSF117143">
    <property type="entry name" value="Flagellar hook protein flgE"/>
    <property type="match status" value="1"/>
</dbReference>
<evidence type="ECO:0000256" key="4">
    <source>
        <dbReference type="ARBA" id="ARBA00038560"/>
    </source>
</evidence>
<dbReference type="AlphaFoldDB" id="A0A3G2I6W0"/>
<dbReference type="OrthoDB" id="9804559at2"/>
<dbReference type="PANTHER" id="PTHR30435:SF18">
    <property type="entry name" value="FLAGELLAR BASAL-BODY ROD PROTEIN FLGF"/>
    <property type="match status" value="1"/>
</dbReference>
<evidence type="ECO:0000259" key="9">
    <source>
        <dbReference type="Pfam" id="PF22692"/>
    </source>
</evidence>
<keyword evidence="10" id="KW-0282">Flagellum</keyword>
<comment type="subcellular location">
    <subcellularLocation>
        <location evidence="1 6">Bacterial flagellum basal body</location>
    </subcellularLocation>
</comment>
<dbReference type="PANTHER" id="PTHR30435">
    <property type="entry name" value="FLAGELLAR PROTEIN"/>
    <property type="match status" value="1"/>
</dbReference>
<dbReference type="GO" id="GO:0030694">
    <property type="term" value="C:bacterial-type flagellum basal body, rod"/>
    <property type="evidence" value="ECO:0007669"/>
    <property type="project" value="UniProtKB-UniRule"/>
</dbReference>
<dbReference type="InterPro" id="IPR001444">
    <property type="entry name" value="Flag_bb_rod_N"/>
</dbReference>
<dbReference type="GO" id="GO:0071978">
    <property type="term" value="P:bacterial-type flagellum-dependent swarming motility"/>
    <property type="evidence" value="ECO:0007669"/>
    <property type="project" value="TreeGrafter"/>
</dbReference>
<dbReference type="InterPro" id="IPR019776">
    <property type="entry name" value="Flagellar_basal_body_rod_CS"/>
</dbReference>
<evidence type="ECO:0000256" key="3">
    <source>
        <dbReference type="ARBA" id="ARBA00023143"/>
    </source>
</evidence>
<keyword evidence="10" id="KW-0966">Cell projection</keyword>
<dbReference type="Pfam" id="PF06429">
    <property type="entry name" value="Flg_bbr_C"/>
    <property type="match status" value="1"/>
</dbReference>
<dbReference type="InterPro" id="IPR010930">
    <property type="entry name" value="Flg_bb/hook_C_dom"/>
</dbReference>
<organism evidence="10 11">
    <name type="scientific">Buchnera aphidicola subsp. Rhopalosiphum maidis</name>
    <dbReference type="NCBI Taxonomy" id="118109"/>
    <lineage>
        <taxon>Bacteria</taxon>
        <taxon>Pseudomonadati</taxon>
        <taxon>Pseudomonadota</taxon>
        <taxon>Gammaproteobacteria</taxon>
        <taxon>Enterobacterales</taxon>
        <taxon>Erwiniaceae</taxon>
        <taxon>Buchnera</taxon>
    </lineage>
</organism>
<evidence type="ECO:0000259" key="8">
    <source>
        <dbReference type="Pfam" id="PF06429"/>
    </source>
</evidence>
<evidence type="ECO:0000256" key="6">
    <source>
        <dbReference type="RuleBase" id="RU362116"/>
    </source>
</evidence>
<dbReference type="NCBIfam" id="NF009280">
    <property type="entry name" value="PRK12640.1"/>
    <property type="match status" value="1"/>
</dbReference>
<dbReference type="InterPro" id="IPR037925">
    <property type="entry name" value="FlgE/F/G-like"/>
</dbReference>
<dbReference type="EMBL" id="CP032759">
    <property type="protein sequence ID" value="AYN24728.1"/>
    <property type="molecule type" value="Genomic_DNA"/>
</dbReference>
<dbReference type="Pfam" id="PF00460">
    <property type="entry name" value="Flg_bb_rod"/>
    <property type="match status" value="1"/>
</dbReference>
<evidence type="ECO:0000313" key="10">
    <source>
        <dbReference type="EMBL" id="AYN24728.1"/>
    </source>
</evidence>
<protein>
    <recommendedName>
        <fullName evidence="5 6">Flagellar basal-body rod protein FlgF</fullName>
    </recommendedName>
</protein>
<gene>
    <name evidence="10" type="primary">flgF</name>
    <name evidence="10" type="ORF">D8S97_02040</name>
</gene>
<keyword evidence="3 6" id="KW-0975">Bacterial flagellum</keyword>
<feature type="domain" description="Flagellar basal-body/hook protein C-terminal" evidence="8">
    <location>
        <begin position="200"/>
        <end position="244"/>
    </location>
</feature>
<keyword evidence="10" id="KW-0969">Cilium</keyword>
<proteinExistence type="inferred from homology"/>
<feature type="domain" description="Flagellar basal body rod protein N-terminal" evidence="7">
    <location>
        <begin position="6"/>
        <end position="35"/>
    </location>
</feature>
<comment type="subunit">
    <text evidence="4 6">The basal body constitutes a major portion of the flagellar organelle and consists of five rings (E,L,P,S, and M) mounted on a central rod. The rod consists of about 26 subunits of FlgG in the distal portion, and FlgB, FlgC and FlgF are thought to build up the proximal portion of the rod with about 6 subunits each.</text>
</comment>
<comment type="similarity">
    <text evidence="2 6">Belongs to the flagella basal body rod proteins family.</text>
</comment>
<accession>A0A3G2I6W0</accession>
<name>A0A3G2I6W0_BUCRM</name>
<evidence type="ECO:0000256" key="2">
    <source>
        <dbReference type="ARBA" id="ARBA00009677"/>
    </source>
</evidence>
<evidence type="ECO:0000256" key="1">
    <source>
        <dbReference type="ARBA" id="ARBA00004117"/>
    </source>
</evidence>
<dbReference type="Pfam" id="PF22692">
    <property type="entry name" value="LlgE_F_G_D1"/>
    <property type="match status" value="1"/>
</dbReference>
<dbReference type="RefSeq" id="WP_158361232.1">
    <property type="nucleotide sequence ID" value="NZ_CP032759.1"/>
</dbReference>
<evidence type="ECO:0000313" key="11">
    <source>
        <dbReference type="Proteomes" id="UP000271533"/>
    </source>
</evidence>
<dbReference type="NCBIfam" id="NF009281">
    <property type="entry name" value="PRK12641.1"/>
    <property type="match status" value="1"/>
</dbReference>
<dbReference type="Proteomes" id="UP000271533">
    <property type="component" value="Chromosome"/>
</dbReference>
<dbReference type="InterPro" id="IPR020013">
    <property type="entry name" value="Flagellar_FlgE/F/G"/>
</dbReference>
<feature type="domain" description="Flagellar hook protein FlgE/F/G-like D1" evidence="9">
    <location>
        <begin position="80"/>
        <end position="141"/>
    </location>
</feature>
<reference evidence="10 11" key="1">
    <citation type="submission" date="2018-10" db="EMBL/GenBank/DDBJ databases">
        <title>Genome sequence of the corn leaf aphid (Rhopalosiphum maidis Fitch).</title>
        <authorList>
            <person name="Chen W."/>
            <person name="Shakir S."/>
            <person name="Bigham M."/>
            <person name="Fei Z."/>
            <person name="Jander G."/>
        </authorList>
    </citation>
    <scope>NUCLEOTIDE SEQUENCE [LARGE SCALE GENOMIC DNA]</scope>
    <source>
        <strain evidence="10 11">BTI</strain>
    </source>
</reference>
<evidence type="ECO:0000259" key="7">
    <source>
        <dbReference type="Pfam" id="PF00460"/>
    </source>
</evidence>
<dbReference type="NCBIfam" id="TIGR03506">
    <property type="entry name" value="FlgEFG_subfam"/>
    <property type="match status" value="1"/>
</dbReference>